<keyword evidence="5 7" id="KW-0472">Membrane</keyword>
<feature type="transmembrane region" description="Helical" evidence="7">
    <location>
        <begin position="69"/>
        <end position="90"/>
    </location>
</feature>
<dbReference type="NCBIfam" id="NF038013">
    <property type="entry name" value="AceTr_1"/>
    <property type="match status" value="1"/>
</dbReference>
<evidence type="ECO:0000256" key="7">
    <source>
        <dbReference type="SAM" id="Phobius"/>
    </source>
</evidence>
<dbReference type="PANTHER" id="PTHR31123">
    <property type="entry name" value="ACCUMULATION OF DYADS PROTEIN 2-RELATED"/>
    <property type="match status" value="1"/>
</dbReference>
<evidence type="ECO:0000313" key="9">
    <source>
        <dbReference type="Proteomes" id="UP000756132"/>
    </source>
</evidence>
<keyword evidence="4 7" id="KW-1133">Transmembrane helix</keyword>
<dbReference type="PROSITE" id="PS01114">
    <property type="entry name" value="GPR1_FUN34_YAAH"/>
    <property type="match status" value="1"/>
</dbReference>
<dbReference type="OMA" id="WKKGNTF"/>
<dbReference type="Pfam" id="PF01184">
    <property type="entry name" value="Gpr1_Fun34_YaaH"/>
    <property type="match status" value="1"/>
</dbReference>
<feature type="transmembrane region" description="Helical" evidence="7">
    <location>
        <begin position="137"/>
        <end position="159"/>
    </location>
</feature>
<accession>A0A9Q8L578</accession>
<sequence length="288" mass="30819">MSSDEMKAEHINGSNGTATHDHAGAGQRKPYDYGGNPLAHINTGDSARLAAFGGELQPGLYRGTEKRKFANPAPLGLCGFALTTFLLSLINLGTRGLSEPNIVIGAAFAYGGLCQLLAGMWEMAVGNTFGATALSSYGGFWIGTAIILTPGGFQIISTLEAESPAPFMNSFGLYLMGWFIFTFLLLLLTLRSTVAFFFLFFTLDLAFLFLAIAYLDFNAEGPNTPLLRAGGAFGIIAAFAAWYNAFAGMADSSNSFFLIPVAHFPWSEKGREKRGKVDNSSERAAQNV</sequence>
<dbReference type="InterPro" id="IPR000791">
    <property type="entry name" value="Gpr1/Fun34/SatP-like"/>
</dbReference>
<feature type="compositionally biased region" description="Basic and acidic residues" evidence="6">
    <location>
        <begin position="1"/>
        <end position="10"/>
    </location>
</feature>
<dbReference type="InterPro" id="IPR047622">
    <property type="entry name" value="GPR1_FUN34_YAAH"/>
</dbReference>
<feature type="transmembrane region" description="Helical" evidence="7">
    <location>
        <begin position="195"/>
        <end position="215"/>
    </location>
</feature>
<organism evidence="8 9">
    <name type="scientific">Passalora fulva</name>
    <name type="common">Tomato leaf mold</name>
    <name type="synonym">Cladosporium fulvum</name>
    <dbReference type="NCBI Taxonomy" id="5499"/>
    <lineage>
        <taxon>Eukaryota</taxon>
        <taxon>Fungi</taxon>
        <taxon>Dikarya</taxon>
        <taxon>Ascomycota</taxon>
        <taxon>Pezizomycotina</taxon>
        <taxon>Dothideomycetes</taxon>
        <taxon>Dothideomycetidae</taxon>
        <taxon>Mycosphaerellales</taxon>
        <taxon>Mycosphaerellaceae</taxon>
        <taxon>Fulvia</taxon>
    </lineage>
</organism>
<protein>
    <submittedName>
        <fullName evidence="8">Acetate permease A</fullName>
    </submittedName>
</protein>
<evidence type="ECO:0000256" key="4">
    <source>
        <dbReference type="ARBA" id="ARBA00022989"/>
    </source>
</evidence>
<dbReference type="EMBL" id="CP090163">
    <property type="protein sequence ID" value="UJO10959.1"/>
    <property type="molecule type" value="Genomic_DNA"/>
</dbReference>
<name>A0A9Q8L578_PASFU</name>
<proteinExistence type="inferred from homology"/>
<evidence type="ECO:0000313" key="8">
    <source>
        <dbReference type="EMBL" id="UJO10959.1"/>
    </source>
</evidence>
<evidence type="ECO:0000256" key="3">
    <source>
        <dbReference type="ARBA" id="ARBA00022692"/>
    </source>
</evidence>
<feature type="transmembrane region" description="Helical" evidence="7">
    <location>
        <begin position="102"/>
        <end position="125"/>
    </location>
</feature>
<dbReference type="Proteomes" id="UP000756132">
    <property type="component" value="Chromosome 1"/>
</dbReference>
<feature type="region of interest" description="Disordered" evidence="6">
    <location>
        <begin position="1"/>
        <end position="29"/>
    </location>
</feature>
<dbReference type="InterPro" id="IPR051633">
    <property type="entry name" value="AceTr"/>
</dbReference>
<dbReference type="KEGG" id="ffu:CLAFUR5_01817"/>
<evidence type="ECO:0000256" key="1">
    <source>
        <dbReference type="ARBA" id="ARBA00004141"/>
    </source>
</evidence>
<dbReference type="RefSeq" id="XP_047755325.1">
    <property type="nucleotide sequence ID" value="XM_047900965.1"/>
</dbReference>
<keyword evidence="3 7" id="KW-0812">Transmembrane</keyword>
<dbReference type="PANTHER" id="PTHR31123:SF1">
    <property type="entry name" value="ACCUMULATION OF DYADS PROTEIN 2-RELATED"/>
    <property type="match status" value="1"/>
</dbReference>
<dbReference type="GO" id="GO:0015123">
    <property type="term" value="F:acetate transmembrane transporter activity"/>
    <property type="evidence" value="ECO:0007669"/>
    <property type="project" value="TreeGrafter"/>
</dbReference>
<reference evidence="8" key="1">
    <citation type="submission" date="2021-12" db="EMBL/GenBank/DDBJ databases">
        <authorList>
            <person name="Zaccaron A."/>
            <person name="Stergiopoulos I."/>
        </authorList>
    </citation>
    <scope>NUCLEOTIDE SEQUENCE</scope>
    <source>
        <strain evidence="8">Race5_Kim</strain>
    </source>
</reference>
<evidence type="ECO:0000256" key="2">
    <source>
        <dbReference type="ARBA" id="ARBA00005587"/>
    </source>
</evidence>
<evidence type="ECO:0000256" key="6">
    <source>
        <dbReference type="SAM" id="MobiDB-lite"/>
    </source>
</evidence>
<dbReference type="OrthoDB" id="3648309at2759"/>
<gene>
    <name evidence="8" type="ORF">CLAFUR5_01817</name>
</gene>
<reference evidence="8" key="2">
    <citation type="journal article" date="2022" name="Microb. Genom.">
        <title>A chromosome-scale genome assembly of the tomato pathogen Cladosporium fulvum reveals a compartmentalized genome architecture and the presence of a dispensable chromosome.</title>
        <authorList>
            <person name="Zaccaron A.Z."/>
            <person name="Chen L.H."/>
            <person name="Samaras A."/>
            <person name="Stergiopoulos I."/>
        </authorList>
    </citation>
    <scope>NUCLEOTIDE SEQUENCE</scope>
    <source>
        <strain evidence="8">Race5_Kim</strain>
    </source>
</reference>
<evidence type="ECO:0000256" key="5">
    <source>
        <dbReference type="ARBA" id="ARBA00023136"/>
    </source>
</evidence>
<comment type="subcellular location">
    <subcellularLocation>
        <location evidence="1">Membrane</location>
        <topology evidence="1">Multi-pass membrane protein</topology>
    </subcellularLocation>
</comment>
<feature type="transmembrane region" description="Helical" evidence="7">
    <location>
        <begin position="227"/>
        <end position="246"/>
    </location>
</feature>
<dbReference type="GeneID" id="71981695"/>
<dbReference type="GO" id="GO:0005886">
    <property type="term" value="C:plasma membrane"/>
    <property type="evidence" value="ECO:0007669"/>
    <property type="project" value="TreeGrafter"/>
</dbReference>
<feature type="transmembrane region" description="Helical" evidence="7">
    <location>
        <begin position="171"/>
        <end position="188"/>
    </location>
</feature>
<keyword evidence="9" id="KW-1185">Reference proteome</keyword>
<dbReference type="AlphaFoldDB" id="A0A9Q8L578"/>
<comment type="similarity">
    <text evidence="2">Belongs to the acetate uptake transporter (AceTr) (TC 2.A.96) family.</text>
</comment>